<protein>
    <submittedName>
        <fullName evidence="1">Uncharacterized protein</fullName>
    </submittedName>
</protein>
<name>A0A0Q9Y6A3_9BACI</name>
<reference evidence="1 2" key="1">
    <citation type="submission" date="2015-06" db="EMBL/GenBank/DDBJ databases">
        <title>Genome sequencing project of Bacillus galactosidilyticus PL133.</title>
        <authorList>
            <person name="Gaiero J."/>
            <person name="Nicol R."/>
            <person name="Habash M."/>
        </authorList>
    </citation>
    <scope>NUCLEOTIDE SEQUENCE [LARGE SCALE GENOMIC DNA]</scope>
    <source>
        <strain evidence="1 2">PL133</strain>
    </source>
</reference>
<comment type="caution">
    <text evidence="1">The sequence shown here is derived from an EMBL/GenBank/DDBJ whole genome shotgun (WGS) entry which is preliminary data.</text>
</comment>
<dbReference type="Proteomes" id="UP000053881">
    <property type="component" value="Unassembled WGS sequence"/>
</dbReference>
<dbReference type="AlphaFoldDB" id="A0A0Q9Y6A3"/>
<dbReference type="PATRIC" id="fig|217031.4.peg.5817"/>
<organism evidence="1 2">
    <name type="scientific">Lederbergia galactosidilytica</name>
    <dbReference type="NCBI Taxonomy" id="217031"/>
    <lineage>
        <taxon>Bacteria</taxon>
        <taxon>Bacillati</taxon>
        <taxon>Bacillota</taxon>
        <taxon>Bacilli</taxon>
        <taxon>Bacillales</taxon>
        <taxon>Bacillaceae</taxon>
        <taxon>Lederbergia</taxon>
    </lineage>
</organism>
<accession>A0A0Q9Y6A3</accession>
<dbReference type="EMBL" id="LGPB01000122">
    <property type="protein sequence ID" value="KRG11559.1"/>
    <property type="molecule type" value="Genomic_DNA"/>
</dbReference>
<proteinExistence type="predicted"/>
<sequence length="75" mass="8201">MKVISFKKTVVGWINFTTQAGATYNINPLKFRQITGVSKQAKMGCAEVTEKELGTLTAAAKLIKLPDGFEWVPAI</sequence>
<evidence type="ECO:0000313" key="1">
    <source>
        <dbReference type="EMBL" id="KRG11559.1"/>
    </source>
</evidence>
<evidence type="ECO:0000313" key="2">
    <source>
        <dbReference type="Proteomes" id="UP000053881"/>
    </source>
</evidence>
<gene>
    <name evidence="1" type="ORF">ACA29_17125</name>
</gene>